<dbReference type="NCBIfam" id="TIGR02532">
    <property type="entry name" value="IV_pilin_GFxxxE"/>
    <property type="match status" value="1"/>
</dbReference>
<dbReference type="InterPro" id="IPR045584">
    <property type="entry name" value="Pilin-like"/>
</dbReference>
<dbReference type="Gene3D" id="3.30.700.10">
    <property type="entry name" value="Glycoprotein, Type 4 Pilin"/>
    <property type="match status" value="1"/>
</dbReference>
<feature type="transmembrane region" description="Helical" evidence="3">
    <location>
        <begin position="20"/>
        <end position="42"/>
    </location>
</feature>
<reference evidence="4 5" key="1">
    <citation type="submission" date="2024-09" db="EMBL/GenBank/DDBJ databases">
        <authorList>
            <person name="Sun Q."/>
            <person name="Mori K."/>
        </authorList>
    </citation>
    <scope>NUCLEOTIDE SEQUENCE [LARGE SCALE GENOMIC DNA]</scope>
    <source>
        <strain evidence="4 5">NCAIM B.02529</strain>
    </source>
</reference>
<evidence type="ECO:0000256" key="2">
    <source>
        <dbReference type="ARBA" id="ARBA00023287"/>
    </source>
</evidence>
<dbReference type="EMBL" id="JBHLTP010000003">
    <property type="protein sequence ID" value="MFC0522448.1"/>
    <property type="molecule type" value="Genomic_DNA"/>
</dbReference>
<dbReference type="Pfam" id="PF07963">
    <property type="entry name" value="N_methyl"/>
    <property type="match status" value="1"/>
</dbReference>
<dbReference type="RefSeq" id="WP_377344979.1">
    <property type="nucleotide sequence ID" value="NZ_JBHLTP010000003.1"/>
</dbReference>
<dbReference type="Proteomes" id="UP001589836">
    <property type="component" value="Unassembled WGS sequence"/>
</dbReference>
<evidence type="ECO:0000256" key="3">
    <source>
        <dbReference type="SAM" id="Phobius"/>
    </source>
</evidence>
<evidence type="ECO:0000313" key="4">
    <source>
        <dbReference type="EMBL" id="MFC0522448.1"/>
    </source>
</evidence>
<proteinExistence type="predicted"/>
<keyword evidence="5" id="KW-1185">Reference proteome</keyword>
<keyword evidence="3" id="KW-0812">Transmembrane</keyword>
<evidence type="ECO:0000256" key="1">
    <source>
        <dbReference type="ARBA" id="ARBA00004241"/>
    </source>
</evidence>
<keyword evidence="3" id="KW-0472">Membrane</keyword>
<protein>
    <submittedName>
        <fullName evidence="4">Prepilin-type N-terminal cleavage/methylation domain-containing protein</fullName>
    </submittedName>
</protein>
<comment type="caution">
    <text evidence="4">The sequence shown here is derived from an EMBL/GenBank/DDBJ whole genome shotgun (WGS) entry which is preliminary data.</text>
</comment>
<dbReference type="InterPro" id="IPR012902">
    <property type="entry name" value="N_methyl_site"/>
</dbReference>
<evidence type="ECO:0000313" key="5">
    <source>
        <dbReference type="Proteomes" id="UP001589836"/>
    </source>
</evidence>
<organism evidence="4 5">
    <name type="scientific">Pontibacillus salicampi</name>
    <dbReference type="NCBI Taxonomy" id="1449801"/>
    <lineage>
        <taxon>Bacteria</taxon>
        <taxon>Bacillati</taxon>
        <taxon>Bacillota</taxon>
        <taxon>Bacilli</taxon>
        <taxon>Bacillales</taxon>
        <taxon>Bacillaceae</taxon>
        <taxon>Pontibacillus</taxon>
    </lineage>
</organism>
<accession>A0ABV6LJG2</accession>
<keyword evidence="2" id="KW-0178">Competence</keyword>
<keyword evidence="3" id="KW-1133">Transmembrane helix</keyword>
<dbReference type="SUPFAM" id="SSF54523">
    <property type="entry name" value="Pili subunits"/>
    <property type="match status" value="1"/>
</dbReference>
<dbReference type="PROSITE" id="PS00409">
    <property type="entry name" value="PROKAR_NTER_METHYL"/>
    <property type="match status" value="1"/>
</dbReference>
<comment type="subcellular location">
    <subcellularLocation>
        <location evidence="1">Cell surface</location>
    </subcellularLocation>
</comment>
<name>A0ABV6LJG2_9BACI</name>
<sequence>MVKKLRNSFGNEKGFTLVELLAVIVILGIIAAIAVPAIGSIIGNTKDEAHNANAITMIEASRIAYASGTDTETVDTDKDGYYMKTLIAAGYLEGTPDNPDGGTYDSANSFVAIGTDGSTYTVTLKGTTGGGTAKTYVPAQTLSQLQDSNTSNSGS</sequence>
<gene>
    <name evidence="4" type="ORF">ACFFGV_02440</name>
</gene>